<dbReference type="KEGG" id="blac:94353029"/>
<protein>
    <recommendedName>
        <fullName evidence="3">FYVE-type domain-containing protein</fullName>
    </recommendedName>
</protein>
<dbReference type="GeneID" id="94353029"/>
<evidence type="ECO:0000313" key="1">
    <source>
        <dbReference type="EMBL" id="TDH74466.1"/>
    </source>
</evidence>
<dbReference type="InterPro" id="IPR013083">
    <property type="entry name" value="Znf_RING/FYVE/PHD"/>
</dbReference>
<dbReference type="Proteomes" id="UP000294530">
    <property type="component" value="Unassembled WGS sequence"/>
</dbReference>
<dbReference type="PANTHER" id="PTHR13510:SF44">
    <property type="entry name" value="RABENOSYN-5"/>
    <property type="match status" value="1"/>
</dbReference>
<dbReference type="Gene3D" id="3.30.40.10">
    <property type="entry name" value="Zinc/RING finger domain, C3HC4 (zinc finger)"/>
    <property type="match status" value="1"/>
</dbReference>
<comment type="caution">
    <text evidence="1">The sequence shown here is derived from an EMBL/GenBank/DDBJ whole genome shotgun (WGS) entry which is preliminary data.</text>
</comment>
<dbReference type="RefSeq" id="XP_067823964.1">
    <property type="nucleotide sequence ID" value="XM_067967358.1"/>
</dbReference>
<evidence type="ECO:0008006" key="3">
    <source>
        <dbReference type="Google" id="ProtNLM"/>
    </source>
</evidence>
<accession>A0A976IMD4</accession>
<dbReference type="InterPro" id="IPR011011">
    <property type="entry name" value="Znf_FYVE_PHD"/>
</dbReference>
<dbReference type="SUPFAM" id="SSF57903">
    <property type="entry name" value="FYVE/PHD zinc finger"/>
    <property type="match status" value="1"/>
</dbReference>
<dbReference type="InterPro" id="IPR052727">
    <property type="entry name" value="Rab4/Rab5_effector"/>
</dbReference>
<reference evidence="1 2" key="1">
    <citation type="journal article" date="2021" name="Genome Biol.">
        <title>AFLAP: assembly-free linkage analysis pipeline using k-mers from genome sequencing data.</title>
        <authorList>
            <person name="Fletcher K."/>
            <person name="Zhang L."/>
            <person name="Gil J."/>
            <person name="Han R."/>
            <person name="Cavanaugh K."/>
            <person name="Michelmore R."/>
        </authorList>
    </citation>
    <scope>NUCLEOTIDE SEQUENCE [LARGE SCALE GENOMIC DNA]</scope>
    <source>
        <strain evidence="1 2">SF5</strain>
    </source>
</reference>
<dbReference type="OrthoDB" id="103485at2759"/>
<keyword evidence="2" id="KW-1185">Reference proteome</keyword>
<organism evidence="1 2">
    <name type="scientific">Bremia lactucae</name>
    <name type="common">Lettuce downy mildew</name>
    <dbReference type="NCBI Taxonomy" id="4779"/>
    <lineage>
        <taxon>Eukaryota</taxon>
        <taxon>Sar</taxon>
        <taxon>Stramenopiles</taxon>
        <taxon>Oomycota</taxon>
        <taxon>Peronosporomycetes</taxon>
        <taxon>Peronosporales</taxon>
        <taxon>Peronosporaceae</taxon>
        <taxon>Bremia</taxon>
    </lineage>
</organism>
<dbReference type="EMBL" id="SHOA02000007">
    <property type="protein sequence ID" value="TDH74466.1"/>
    <property type="molecule type" value="Genomic_DNA"/>
</dbReference>
<dbReference type="AlphaFoldDB" id="A0A976IMD4"/>
<name>A0A976IMD4_BRELC</name>
<evidence type="ECO:0000313" key="2">
    <source>
        <dbReference type="Proteomes" id="UP000294530"/>
    </source>
</evidence>
<gene>
    <name evidence="1" type="ORF">CCR75_009317</name>
</gene>
<proteinExistence type="predicted"/>
<sequence>MRLVHLLPVPTISSQDCSMLQALADTLTEHNISQYNNLVVTKDGRANPQRWREVRRQGNVRIYSERPSTSPQGSATPQLLLLGTIEGKLDEVMYGTVATTDEAMKIQTACTKNSVRDSKVLREIVHPNFHNPFRTVAVKWRLYEGCDYVSLDATGITQVRGCERIGYSITHSVALSEIPSFDETHGIERGNMSVCALYRQKTPTIVECYVRGYFDFTTKNEVLKNMSLQTIATQWSAYARKNTCAQAKKLSWKVRKDCGWTCQSSRPYSFVNEFDSFVARTRRLRPAISSEPTCCVVCHKTSSFIMSIRRTCTSCKLPVCSKCVVKKTVVALAPDKHSVLEKRRVFCVSCITAVESCDVMPIAREELVDVRKAKDDVDVYWNRLSSVTVNSSCYSSVLSQRSSLSSLSSSFNRRTLVDRDGSDFIRMDSV</sequence>
<dbReference type="PANTHER" id="PTHR13510">
    <property type="entry name" value="FYVE-FINGER-CONTAINING RAB5 EFFECTOR PROTEIN RABENOSYN-5-RELATED"/>
    <property type="match status" value="1"/>
</dbReference>